<feature type="compositionally biased region" description="Polar residues" evidence="1">
    <location>
        <begin position="336"/>
        <end position="347"/>
    </location>
</feature>
<evidence type="ECO:0000313" key="3">
    <source>
        <dbReference type="Proteomes" id="UP001295740"/>
    </source>
</evidence>
<organism evidence="2 3">
    <name type="scientific">Anthostomella pinea</name>
    <dbReference type="NCBI Taxonomy" id="933095"/>
    <lineage>
        <taxon>Eukaryota</taxon>
        <taxon>Fungi</taxon>
        <taxon>Dikarya</taxon>
        <taxon>Ascomycota</taxon>
        <taxon>Pezizomycotina</taxon>
        <taxon>Sordariomycetes</taxon>
        <taxon>Xylariomycetidae</taxon>
        <taxon>Xylariales</taxon>
        <taxon>Xylariaceae</taxon>
        <taxon>Anthostomella</taxon>
    </lineage>
</organism>
<feature type="region of interest" description="Disordered" evidence="1">
    <location>
        <begin position="616"/>
        <end position="662"/>
    </location>
</feature>
<feature type="compositionally biased region" description="Basic residues" evidence="1">
    <location>
        <begin position="167"/>
        <end position="180"/>
    </location>
</feature>
<dbReference type="EMBL" id="CAUWAG010000020">
    <property type="protein sequence ID" value="CAJ2513345.1"/>
    <property type="molecule type" value="Genomic_DNA"/>
</dbReference>
<feature type="compositionally biased region" description="Basic and acidic residues" evidence="1">
    <location>
        <begin position="235"/>
        <end position="256"/>
    </location>
</feature>
<comment type="caution">
    <text evidence="2">The sequence shown here is derived from an EMBL/GenBank/DDBJ whole genome shotgun (WGS) entry which is preliminary data.</text>
</comment>
<protein>
    <submittedName>
        <fullName evidence="2">Uu.00g014640.m01.CDS01</fullName>
    </submittedName>
</protein>
<name>A0AAI8VYY6_9PEZI</name>
<evidence type="ECO:0000313" key="2">
    <source>
        <dbReference type="EMBL" id="CAJ2513345.1"/>
    </source>
</evidence>
<sequence length="691" mass="76809">MPGASLVLNSLDLLSVSSPGSRALSLNSKPDSYDANGPSLPTQLNFYLSSSTLPLGADPVLFDNLAASQPSDLGLVWASSTMPHLDTSDGNYIGFKLPAGRPNAVALSTTADYHTFLDQQRQHQSGRESGPQHEAPPSPRKWLSLPHTRRTVKTGTRGNGDSASAARCRRKKEDRRARSRAVRELASSPQLQPQPLPTRQDVEEFEALPLAVRRKYFSTLERLRFAQTSGTLDQTSRDKPCRGPRDRGAHHPERTAVRRPATTSPTSPTSPTHRDHAASVEPLSLAKLPAKIREKHLTREEQLAVAKQLRESVILDAADEAIYKIGRRASRHLSPQVYTPTLSSSARPSMDSLPSDKQLPVPDQPHDAFYDSFRWLDQDDDLDLRLTLDDYHADYQEPKALPTSEPLYSLRRRLSISKRPFGRSSLSSSRPATKDSPTPPQVAYPQHVRRKSRALSLVTPKHGPQASLASIDPEAAHYQDPEARLKLRVYLASPQKFDEAIEFGFPSNDVRFAGLNRDAAGTGKSYHRMMSPDPENFKTFLADDKSSIYSDDISIPDESPRTPHTPDRHVQTMTPLQRRPSEHDGSPHQYSEGYAQAPAASREMTLRMTLTRPDLRAREDQMYGRQGKAPQQAAGRVSQSSAPRAATPAPTTQTRDANKESMDRIFADIDQELGPQADGVVKRFWNRVRRN</sequence>
<feature type="region of interest" description="Disordered" evidence="1">
    <location>
        <begin position="336"/>
        <end position="364"/>
    </location>
</feature>
<feature type="compositionally biased region" description="Basic and acidic residues" evidence="1">
    <location>
        <begin position="558"/>
        <end position="570"/>
    </location>
</feature>
<feature type="region of interest" description="Disordered" evidence="1">
    <location>
        <begin position="551"/>
        <end position="602"/>
    </location>
</feature>
<feature type="region of interest" description="Disordered" evidence="1">
    <location>
        <begin position="119"/>
        <end position="200"/>
    </location>
</feature>
<dbReference type="AlphaFoldDB" id="A0AAI8VYY6"/>
<gene>
    <name evidence="2" type="ORF">KHLLAP_LOCUS13813</name>
</gene>
<feature type="region of interest" description="Disordered" evidence="1">
    <location>
        <begin position="421"/>
        <end position="448"/>
    </location>
</feature>
<accession>A0AAI8VYY6</accession>
<proteinExistence type="predicted"/>
<keyword evidence="3" id="KW-1185">Reference proteome</keyword>
<feature type="region of interest" description="Disordered" evidence="1">
    <location>
        <begin position="228"/>
        <end position="281"/>
    </location>
</feature>
<feature type="compositionally biased region" description="Low complexity" evidence="1">
    <location>
        <begin position="262"/>
        <end position="271"/>
    </location>
</feature>
<reference evidence="2" key="1">
    <citation type="submission" date="2023-10" db="EMBL/GenBank/DDBJ databases">
        <authorList>
            <person name="Hackl T."/>
        </authorList>
    </citation>
    <scope>NUCLEOTIDE SEQUENCE</scope>
</reference>
<evidence type="ECO:0000256" key="1">
    <source>
        <dbReference type="SAM" id="MobiDB-lite"/>
    </source>
</evidence>
<feature type="compositionally biased region" description="Polar residues" evidence="1">
    <location>
        <begin position="153"/>
        <end position="162"/>
    </location>
</feature>
<dbReference type="Proteomes" id="UP001295740">
    <property type="component" value="Unassembled WGS sequence"/>
</dbReference>
<feature type="compositionally biased region" description="Low complexity" evidence="1">
    <location>
        <begin position="638"/>
        <end position="655"/>
    </location>
</feature>